<dbReference type="RefSeq" id="XP_026523187.1">
    <property type="nucleotide sequence ID" value="XM_026667402.1"/>
</dbReference>
<dbReference type="InterPro" id="IPR036179">
    <property type="entry name" value="Ig-like_dom_sf"/>
</dbReference>
<evidence type="ECO:0000256" key="2">
    <source>
        <dbReference type="ARBA" id="ARBA00022692"/>
    </source>
</evidence>
<dbReference type="InterPro" id="IPR007110">
    <property type="entry name" value="Ig-like_dom"/>
</dbReference>
<evidence type="ECO:0000313" key="9">
    <source>
        <dbReference type="Proteomes" id="UP000504612"/>
    </source>
</evidence>
<evidence type="ECO:0000256" key="4">
    <source>
        <dbReference type="ARBA" id="ARBA00023136"/>
    </source>
</evidence>
<keyword evidence="3 7" id="KW-0732">Signal</keyword>
<dbReference type="KEGG" id="nss:113412039"/>
<feature type="chain" id="PRO_5026986667" evidence="7">
    <location>
        <begin position="23"/>
        <end position="258"/>
    </location>
</feature>
<protein>
    <submittedName>
        <fullName evidence="10">CMRF35-like molecule 1</fullName>
    </submittedName>
</protein>
<dbReference type="SMART" id="SM00409">
    <property type="entry name" value="IG"/>
    <property type="match status" value="1"/>
</dbReference>
<dbReference type="FunFam" id="2.60.40.10:FF:000370">
    <property type="entry name" value="CMRF35-like molecule 1"/>
    <property type="match status" value="1"/>
</dbReference>
<evidence type="ECO:0000256" key="7">
    <source>
        <dbReference type="SAM" id="SignalP"/>
    </source>
</evidence>
<evidence type="ECO:0000256" key="1">
    <source>
        <dbReference type="ARBA" id="ARBA00004370"/>
    </source>
</evidence>
<keyword evidence="5" id="KW-1015">Disulfide bond</keyword>
<dbReference type="CDD" id="cd05716">
    <property type="entry name" value="IgV_pIgR_like"/>
    <property type="match status" value="1"/>
</dbReference>
<sequence>MLQQHLTLGLFLFSDLFLKGLTSVVEGPSMVKASLGKTLCVKCRYEKYYHNFQKYWCKGSDWDYCKEVIKTDSTEEEKRVGRTVIKDNQTQLEFTVKMENITKEDAGIYWCAIEKSFADFKWEVNITVTIELPPTSIITTEYFSTTSAFPIETTWRSPNREPDLIILLPVVLGLLVLILGGTTLLMWKLRKKKATKNSKDLLPTTISPSSDGTEVTYTTVIPTRSFASKSQASENTGKVDYASFRFSTLNDQSVYANV</sequence>
<gene>
    <name evidence="10" type="primary">LOC113412039</name>
</gene>
<name>A0A6J1TWV8_9SAUR</name>
<dbReference type="Gene3D" id="2.60.40.10">
    <property type="entry name" value="Immunoglobulins"/>
    <property type="match status" value="1"/>
</dbReference>
<dbReference type="Pfam" id="PF07686">
    <property type="entry name" value="V-set"/>
    <property type="match status" value="1"/>
</dbReference>
<feature type="signal peptide" evidence="7">
    <location>
        <begin position="1"/>
        <end position="22"/>
    </location>
</feature>
<comment type="subcellular location">
    <subcellularLocation>
        <location evidence="1">Membrane</location>
    </subcellularLocation>
</comment>
<dbReference type="InterPro" id="IPR050671">
    <property type="entry name" value="CD300_family_receptors"/>
</dbReference>
<evidence type="ECO:0000256" key="5">
    <source>
        <dbReference type="ARBA" id="ARBA00023157"/>
    </source>
</evidence>
<feature type="transmembrane region" description="Helical" evidence="6">
    <location>
        <begin position="164"/>
        <end position="187"/>
    </location>
</feature>
<dbReference type="SUPFAM" id="SSF48726">
    <property type="entry name" value="Immunoglobulin"/>
    <property type="match status" value="1"/>
</dbReference>
<dbReference type="PROSITE" id="PS50835">
    <property type="entry name" value="IG_LIKE"/>
    <property type="match status" value="1"/>
</dbReference>
<proteinExistence type="predicted"/>
<evidence type="ECO:0000256" key="3">
    <source>
        <dbReference type="ARBA" id="ARBA00022729"/>
    </source>
</evidence>
<dbReference type="GeneID" id="113412039"/>
<dbReference type="InterPro" id="IPR013106">
    <property type="entry name" value="Ig_V-set"/>
</dbReference>
<feature type="domain" description="Ig-like" evidence="8">
    <location>
        <begin position="22"/>
        <end position="127"/>
    </location>
</feature>
<evidence type="ECO:0000313" key="10">
    <source>
        <dbReference type="RefSeq" id="XP_026523187.1"/>
    </source>
</evidence>
<keyword evidence="2 6" id="KW-0812">Transmembrane</keyword>
<dbReference type="PANTHER" id="PTHR11860">
    <property type="entry name" value="POLYMERIC-IMMUNOGLOBULIN RECEPTOR"/>
    <property type="match status" value="1"/>
</dbReference>
<keyword evidence="9" id="KW-1185">Reference proteome</keyword>
<dbReference type="Proteomes" id="UP000504612">
    <property type="component" value="Unplaced"/>
</dbReference>
<dbReference type="InterPro" id="IPR003599">
    <property type="entry name" value="Ig_sub"/>
</dbReference>
<keyword evidence="6" id="KW-1133">Transmembrane helix</keyword>
<accession>A0A6J1TWV8</accession>
<evidence type="ECO:0000256" key="6">
    <source>
        <dbReference type="SAM" id="Phobius"/>
    </source>
</evidence>
<organism evidence="9 10">
    <name type="scientific">Notechis scutatus</name>
    <name type="common">mainland tiger snake</name>
    <dbReference type="NCBI Taxonomy" id="8663"/>
    <lineage>
        <taxon>Eukaryota</taxon>
        <taxon>Metazoa</taxon>
        <taxon>Chordata</taxon>
        <taxon>Craniata</taxon>
        <taxon>Vertebrata</taxon>
        <taxon>Euteleostomi</taxon>
        <taxon>Lepidosauria</taxon>
        <taxon>Squamata</taxon>
        <taxon>Bifurcata</taxon>
        <taxon>Unidentata</taxon>
        <taxon>Episquamata</taxon>
        <taxon>Toxicofera</taxon>
        <taxon>Serpentes</taxon>
        <taxon>Colubroidea</taxon>
        <taxon>Elapidae</taxon>
        <taxon>Hydrophiinae</taxon>
        <taxon>Notechis</taxon>
    </lineage>
</organism>
<dbReference type="AlphaFoldDB" id="A0A6J1TWV8"/>
<dbReference type="PANTHER" id="PTHR11860:SF87">
    <property type="entry name" value="CMRF35-LIKE MOLECULE 8"/>
    <property type="match status" value="1"/>
</dbReference>
<dbReference type="InterPro" id="IPR013783">
    <property type="entry name" value="Ig-like_fold"/>
</dbReference>
<evidence type="ECO:0000259" key="8">
    <source>
        <dbReference type="PROSITE" id="PS50835"/>
    </source>
</evidence>
<dbReference type="GO" id="GO:0005886">
    <property type="term" value="C:plasma membrane"/>
    <property type="evidence" value="ECO:0007669"/>
    <property type="project" value="TreeGrafter"/>
</dbReference>
<reference evidence="10" key="1">
    <citation type="submission" date="2025-08" db="UniProtKB">
        <authorList>
            <consortium name="RefSeq"/>
        </authorList>
    </citation>
    <scope>IDENTIFICATION</scope>
</reference>
<dbReference type="GO" id="GO:0004888">
    <property type="term" value="F:transmembrane signaling receptor activity"/>
    <property type="evidence" value="ECO:0007669"/>
    <property type="project" value="TreeGrafter"/>
</dbReference>
<keyword evidence="4 6" id="KW-0472">Membrane</keyword>